<dbReference type="VEuPathDB" id="FungiDB:ASPGLDRAFT_44309"/>
<dbReference type="GeneID" id="34462263"/>
<dbReference type="AlphaFoldDB" id="A0A1L9VRE6"/>
<evidence type="ECO:0000313" key="2">
    <source>
        <dbReference type="Proteomes" id="UP000184300"/>
    </source>
</evidence>
<sequence length="52" mass="5573">MERDRRRRKGDLVERECGVGVSGGAAALSLGPIGSGGWVVLVLYVTVLRTCR</sequence>
<dbReference type="EMBL" id="KV878892">
    <property type="protein sequence ID" value="OJJ86508.1"/>
    <property type="molecule type" value="Genomic_DNA"/>
</dbReference>
<keyword evidence="2" id="KW-1185">Reference proteome</keyword>
<organism evidence="1 2">
    <name type="scientific">Aspergillus glaucus CBS 516.65</name>
    <dbReference type="NCBI Taxonomy" id="1160497"/>
    <lineage>
        <taxon>Eukaryota</taxon>
        <taxon>Fungi</taxon>
        <taxon>Dikarya</taxon>
        <taxon>Ascomycota</taxon>
        <taxon>Pezizomycotina</taxon>
        <taxon>Eurotiomycetes</taxon>
        <taxon>Eurotiomycetidae</taxon>
        <taxon>Eurotiales</taxon>
        <taxon>Aspergillaceae</taxon>
        <taxon>Aspergillus</taxon>
        <taxon>Aspergillus subgen. Aspergillus</taxon>
    </lineage>
</organism>
<evidence type="ECO:0000313" key="1">
    <source>
        <dbReference type="EMBL" id="OJJ86508.1"/>
    </source>
</evidence>
<name>A0A1L9VRE6_ASPGL</name>
<accession>A0A1L9VRE6</accession>
<protein>
    <submittedName>
        <fullName evidence="1">Uncharacterized protein</fullName>
    </submittedName>
</protein>
<reference evidence="2" key="1">
    <citation type="journal article" date="2017" name="Genome Biol.">
        <title>Comparative genomics reveals high biological diversity and specific adaptations in the industrially and medically important fungal genus Aspergillus.</title>
        <authorList>
            <person name="de Vries R.P."/>
            <person name="Riley R."/>
            <person name="Wiebenga A."/>
            <person name="Aguilar-Osorio G."/>
            <person name="Amillis S."/>
            <person name="Uchima C.A."/>
            <person name="Anderluh G."/>
            <person name="Asadollahi M."/>
            <person name="Askin M."/>
            <person name="Barry K."/>
            <person name="Battaglia E."/>
            <person name="Bayram O."/>
            <person name="Benocci T."/>
            <person name="Braus-Stromeyer S.A."/>
            <person name="Caldana C."/>
            <person name="Canovas D."/>
            <person name="Cerqueira G.C."/>
            <person name="Chen F."/>
            <person name="Chen W."/>
            <person name="Choi C."/>
            <person name="Clum A."/>
            <person name="Dos Santos R.A."/>
            <person name="Damasio A.R."/>
            <person name="Diallinas G."/>
            <person name="Emri T."/>
            <person name="Fekete E."/>
            <person name="Flipphi M."/>
            <person name="Freyberg S."/>
            <person name="Gallo A."/>
            <person name="Gournas C."/>
            <person name="Habgood R."/>
            <person name="Hainaut M."/>
            <person name="Harispe M.L."/>
            <person name="Henrissat B."/>
            <person name="Hilden K.S."/>
            <person name="Hope R."/>
            <person name="Hossain A."/>
            <person name="Karabika E."/>
            <person name="Karaffa L."/>
            <person name="Karanyi Z."/>
            <person name="Krasevec N."/>
            <person name="Kuo A."/>
            <person name="Kusch H."/>
            <person name="LaButti K."/>
            <person name="Lagendijk E.L."/>
            <person name="Lapidus A."/>
            <person name="Levasseur A."/>
            <person name="Lindquist E."/>
            <person name="Lipzen A."/>
            <person name="Logrieco A.F."/>
            <person name="MacCabe A."/>
            <person name="Maekelae M.R."/>
            <person name="Malavazi I."/>
            <person name="Melin P."/>
            <person name="Meyer V."/>
            <person name="Mielnichuk N."/>
            <person name="Miskei M."/>
            <person name="Molnar A.P."/>
            <person name="Mule G."/>
            <person name="Ngan C.Y."/>
            <person name="Orejas M."/>
            <person name="Orosz E."/>
            <person name="Ouedraogo J.P."/>
            <person name="Overkamp K.M."/>
            <person name="Park H.-S."/>
            <person name="Perrone G."/>
            <person name="Piumi F."/>
            <person name="Punt P.J."/>
            <person name="Ram A.F."/>
            <person name="Ramon A."/>
            <person name="Rauscher S."/>
            <person name="Record E."/>
            <person name="Riano-Pachon D.M."/>
            <person name="Robert V."/>
            <person name="Roehrig J."/>
            <person name="Ruller R."/>
            <person name="Salamov A."/>
            <person name="Salih N.S."/>
            <person name="Samson R.A."/>
            <person name="Sandor E."/>
            <person name="Sanguinetti M."/>
            <person name="Schuetze T."/>
            <person name="Sepcic K."/>
            <person name="Shelest E."/>
            <person name="Sherlock G."/>
            <person name="Sophianopoulou V."/>
            <person name="Squina F.M."/>
            <person name="Sun H."/>
            <person name="Susca A."/>
            <person name="Todd R.B."/>
            <person name="Tsang A."/>
            <person name="Unkles S.E."/>
            <person name="van de Wiele N."/>
            <person name="van Rossen-Uffink D."/>
            <person name="Oliveira J.V."/>
            <person name="Vesth T.C."/>
            <person name="Visser J."/>
            <person name="Yu J.-H."/>
            <person name="Zhou M."/>
            <person name="Andersen M.R."/>
            <person name="Archer D.B."/>
            <person name="Baker S.E."/>
            <person name="Benoit I."/>
            <person name="Brakhage A.A."/>
            <person name="Braus G.H."/>
            <person name="Fischer R."/>
            <person name="Frisvad J.C."/>
            <person name="Goldman G.H."/>
            <person name="Houbraken J."/>
            <person name="Oakley B."/>
            <person name="Pocsi I."/>
            <person name="Scazzocchio C."/>
            <person name="Seiboth B."/>
            <person name="vanKuyk P.A."/>
            <person name="Wortman J."/>
            <person name="Dyer P.S."/>
            <person name="Grigoriev I.V."/>
        </authorList>
    </citation>
    <scope>NUCLEOTIDE SEQUENCE [LARGE SCALE GENOMIC DNA]</scope>
    <source>
        <strain evidence="2">CBS 516.65</strain>
    </source>
</reference>
<proteinExistence type="predicted"/>
<dbReference type="Proteomes" id="UP000184300">
    <property type="component" value="Unassembled WGS sequence"/>
</dbReference>
<dbReference type="RefSeq" id="XP_022403197.1">
    <property type="nucleotide sequence ID" value="XM_022546002.1"/>
</dbReference>
<gene>
    <name evidence="1" type="ORF">ASPGLDRAFT_44309</name>
</gene>